<protein>
    <submittedName>
        <fullName evidence="1">HD domain-containing protein</fullName>
    </submittedName>
</protein>
<dbReference type="EMBL" id="CP042469">
    <property type="protein sequence ID" value="QOX62774.1"/>
    <property type="molecule type" value="Genomic_DNA"/>
</dbReference>
<sequence length="173" mass="20094">MANKHPSREECLTLLNEYHTPAHVVRHCLKVTETALKIAEALNHKGYNLNLELIQGAGLIHDIARVHEKHWEIGADIAEDLGYCQEAEIIRIHMFYNCNPKVDEINETDIICLSDRMVKEDQYVGLERRMQYILDQFKEQKDIADRISERIKENKAMLLRIEQILGVSIDSLM</sequence>
<name>A0ACD1A8U6_9FIRM</name>
<evidence type="ECO:0000313" key="2">
    <source>
        <dbReference type="Proteomes" id="UP000594014"/>
    </source>
</evidence>
<evidence type="ECO:0000313" key="1">
    <source>
        <dbReference type="EMBL" id="QOX62774.1"/>
    </source>
</evidence>
<gene>
    <name evidence="1" type="ORF">FRZ06_05145</name>
</gene>
<proteinExistence type="predicted"/>
<organism evidence="1 2">
    <name type="scientific">Anoxybacterium hadale</name>
    <dbReference type="NCBI Taxonomy" id="3408580"/>
    <lineage>
        <taxon>Bacteria</taxon>
        <taxon>Bacillati</taxon>
        <taxon>Bacillota</taxon>
        <taxon>Clostridia</taxon>
        <taxon>Peptostreptococcales</taxon>
        <taxon>Anaerovoracaceae</taxon>
        <taxon>Anoxybacterium</taxon>
    </lineage>
</organism>
<keyword evidence="2" id="KW-1185">Reference proteome</keyword>
<reference evidence="1" key="1">
    <citation type="submission" date="2019-08" db="EMBL/GenBank/DDBJ databases">
        <title>Genome sequence of Clostridiales bacterium MT110.</title>
        <authorList>
            <person name="Cao J."/>
        </authorList>
    </citation>
    <scope>NUCLEOTIDE SEQUENCE</scope>
    <source>
        <strain evidence="1">MT110</strain>
    </source>
</reference>
<dbReference type="Proteomes" id="UP000594014">
    <property type="component" value="Chromosome"/>
</dbReference>
<accession>A0ACD1A8U6</accession>